<dbReference type="EMBL" id="AP027925">
    <property type="protein sequence ID" value="BED92862.1"/>
    <property type="molecule type" value="Genomic_DNA"/>
</dbReference>
<proteinExistence type="predicted"/>
<dbReference type="KEGG" id="ptrh:RsTaC01_0757"/>
<protein>
    <submittedName>
        <fullName evidence="1">Uncharacterized protein</fullName>
    </submittedName>
</protein>
<sequence>MSNEKHWLRNKFRNITNTHKFDKMEKSIKIIRKEFGNFIKIKSDLKFYKKTSTESFEVDGTDFGSKVNSLDNAIKAFEGDVWKRLKNSYTDDKYDLKDNANDQSLNL</sequence>
<accession>A0AA48KZG4</accession>
<dbReference type="AlphaFoldDB" id="A0AA48KZG4"/>
<name>A0AA48KZG4_9FIRM</name>
<reference evidence="1" key="1">
    <citation type="journal article" date="2023" name="ISME J.">
        <title>Emergence of putative energy parasites within Clostridia revealed by genome analysis of a novel endosymbiotic clade.</title>
        <authorList>
            <person name="Takahashi K."/>
            <person name="Kuwahara H."/>
            <person name="Horikawa Y."/>
            <person name="Izawa K."/>
            <person name="Kato D."/>
            <person name="Inagaki T."/>
            <person name="Yuki M."/>
            <person name="Ohkuma M."/>
            <person name="Hongoh Y."/>
        </authorList>
    </citation>
    <scope>NUCLEOTIDE SEQUENCE</scope>
    <source>
        <strain evidence="1">RsTa-C01</strain>
    </source>
</reference>
<evidence type="ECO:0000313" key="1">
    <source>
        <dbReference type="EMBL" id="BED92862.1"/>
    </source>
</evidence>
<dbReference type="Proteomes" id="UP001335720">
    <property type="component" value="Chromosome"/>
</dbReference>
<gene>
    <name evidence="1" type="ORF">RsTaC01_0757</name>
</gene>
<organism evidence="1">
    <name type="scientific">Candidatus Paraimprobicoccus trichonymphae</name>
    <dbReference type="NCBI Taxonomy" id="3033793"/>
    <lineage>
        <taxon>Bacteria</taxon>
        <taxon>Bacillati</taxon>
        <taxon>Bacillota</taxon>
        <taxon>Clostridia</taxon>
        <taxon>Candidatus Paraimprobicoccus</taxon>
    </lineage>
</organism>